<dbReference type="GO" id="GO:0016887">
    <property type="term" value="F:ATP hydrolysis activity"/>
    <property type="evidence" value="ECO:0007669"/>
    <property type="project" value="InterPro"/>
</dbReference>
<dbReference type="SUPFAM" id="SSF52540">
    <property type="entry name" value="P-loop containing nucleoside triphosphate hydrolases"/>
    <property type="match status" value="1"/>
</dbReference>
<accession>A0A2N0TGT3</accession>
<feature type="domain" description="ATPase AAA-type core" evidence="1">
    <location>
        <begin position="47"/>
        <end position="398"/>
    </location>
</feature>
<dbReference type="AlphaFoldDB" id="A0A2N0TGT3"/>
<dbReference type="InterPro" id="IPR003959">
    <property type="entry name" value="ATPase_AAA_core"/>
</dbReference>
<dbReference type="Pfam" id="PF13304">
    <property type="entry name" value="AAA_21"/>
    <property type="match status" value="1"/>
</dbReference>
<dbReference type="PANTHER" id="PTHR40396:SF1">
    <property type="entry name" value="ATPASE AAA-TYPE CORE DOMAIN-CONTAINING PROTEIN"/>
    <property type="match status" value="1"/>
</dbReference>
<dbReference type="PANTHER" id="PTHR40396">
    <property type="entry name" value="ATPASE-LIKE PROTEIN"/>
    <property type="match status" value="1"/>
</dbReference>
<organism evidence="2 3">
    <name type="scientific">Bifidobacterium longum</name>
    <dbReference type="NCBI Taxonomy" id="216816"/>
    <lineage>
        <taxon>Bacteria</taxon>
        <taxon>Bacillati</taxon>
        <taxon>Actinomycetota</taxon>
        <taxon>Actinomycetes</taxon>
        <taxon>Bifidobacteriales</taxon>
        <taxon>Bifidobacteriaceae</taxon>
        <taxon>Bifidobacterium</taxon>
    </lineage>
</organism>
<evidence type="ECO:0000313" key="3">
    <source>
        <dbReference type="Proteomes" id="UP000232928"/>
    </source>
</evidence>
<comment type="caution">
    <text evidence="2">The sequence shown here is derived from an EMBL/GenBank/DDBJ whole genome shotgun (WGS) entry which is preliminary data.</text>
</comment>
<sequence>MLVSFTFENWKSYRAATTLSMIADRSRQHNRTLSSSEYYRGLKILPIAAVYGGNAAGKSNLFDALRFVQKFVALGRQDYADIPVEPFAWADGPDLPSRFSIRILVPQVGENEFCPARTFQKELIYRLDFAVNRRQVCEESLSWYDSQRKRHLLYTRNQEGDIFFSPEFKAKIGSEQIKLLQVFARGTGPRRLFLTNTAGQQLEIFRHVYDWFRNSLQTADNGIQSPRSAALMSDSEYCARFGRILHSLGTGVENIQLEPVPEGMITAEIQNQIADFMSHAPDNAMGQMVVNSGLDVAKQIFVLIKQDDNLSIQRIQTYRNGEPFGFERESSGTRRLIEILPIFLDLWMHTDCTWALDEMEREFHTDMTREMLDGFLESCNQRSRTQALINTHDLMLMDQALFRKDEIYVAERSVDGCSHLISLKEYEGIRNDLDLRRSYLDGRFGGRPSIDIAAFEQAIHIGE</sequence>
<dbReference type="EMBL" id="PJEG01000024">
    <property type="protein sequence ID" value="PKD13921.1"/>
    <property type="molecule type" value="Genomic_DNA"/>
</dbReference>
<dbReference type="Proteomes" id="UP000232928">
    <property type="component" value="Unassembled WGS sequence"/>
</dbReference>
<dbReference type="InterPro" id="IPR027417">
    <property type="entry name" value="P-loop_NTPase"/>
</dbReference>
<evidence type="ECO:0000313" key="2">
    <source>
        <dbReference type="EMBL" id="PKD13921.1"/>
    </source>
</evidence>
<dbReference type="Gene3D" id="3.40.50.300">
    <property type="entry name" value="P-loop containing nucleotide triphosphate hydrolases"/>
    <property type="match status" value="1"/>
</dbReference>
<name>A0A2N0TGT3_BIFLN</name>
<gene>
    <name evidence="2" type="ORF">APC1461_1853</name>
</gene>
<protein>
    <recommendedName>
        <fullName evidence="1">ATPase AAA-type core domain-containing protein</fullName>
    </recommendedName>
</protein>
<proteinExistence type="predicted"/>
<reference evidence="2 3" key="1">
    <citation type="submission" date="2017-12" db="EMBL/GenBank/DDBJ databases">
        <title>Bifidobacterium longum APC/DPC strains.</title>
        <authorList>
            <person name="Arboleya S."/>
        </authorList>
    </citation>
    <scope>NUCLEOTIDE SEQUENCE [LARGE SCALE GENOMIC DNA]</scope>
    <source>
        <strain evidence="2 3">APC1461</strain>
    </source>
</reference>
<dbReference type="GO" id="GO:0005524">
    <property type="term" value="F:ATP binding"/>
    <property type="evidence" value="ECO:0007669"/>
    <property type="project" value="InterPro"/>
</dbReference>
<evidence type="ECO:0000259" key="1">
    <source>
        <dbReference type="Pfam" id="PF13304"/>
    </source>
</evidence>